<dbReference type="Gene3D" id="3.40.50.410">
    <property type="entry name" value="von Willebrand factor, type A domain"/>
    <property type="match status" value="1"/>
</dbReference>
<keyword evidence="2" id="KW-1185">Reference proteome</keyword>
<name>A0A0F2TKK5_STRR3</name>
<evidence type="ECO:0000313" key="2">
    <source>
        <dbReference type="Proteomes" id="UP000033699"/>
    </source>
</evidence>
<dbReference type="SUPFAM" id="SSF53300">
    <property type="entry name" value="vWA-like"/>
    <property type="match status" value="1"/>
</dbReference>
<gene>
    <name evidence="1" type="ORF">VM95_02120</name>
</gene>
<dbReference type="OrthoDB" id="7605323at2"/>
<dbReference type="AlphaFoldDB" id="A0A0F2TKK5"/>
<sequence length="278" mass="29438">MAYEAEISRSNPGCLVFLVDQSGSMSEQVETGVPQSKAIAVAEAINRLLFELAVKCGKEDTVRDYFHVAVVGYGVTVGSAFVGDLQGRGLIPISVIADHPAYMSQQTVLVRDGSNGFVEAAQGKPVWVEPVALGGTPMNQALRHAEDLVAGWVSAHPGGFPPIVLNLTDGASTDGDPSESGRAIGKHVTADGPALLFNLHVSPGQHEAVAYPDSEEELPNDLSRVLFSMSSVLPDHMQGYAKLLGYTVSNATRGFVYNGDISSVVQFLDIGTRVTSIR</sequence>
<dbReference type="InterPro" id="IPR036465">
    <property type="entry name" value="vWFA_dom_sf"/>
</dbReference>
<dbReference type="Proteomes" id="UP000033699">
    <property type="component" value="Unassembled WGS sequence"/>
</dbReference>
<comment type="caution">
    <text evidence="1">The sequence shown here is derived from an EMBL/GenBank/DDBJ whole genome shotgun (WGS) entry which is preliminary data.</text>
</comment>
<dbReference type="EMBL" id="JZKH01000002">
    <property type="protein sequence ID" value="KJS63674.1"/>
    <property type="molecule type" value="Genomic_DNA"/>
</dbReference>
<protein>
    <submittedName>
        <fullName evidence="1">von Willebrand factor A</fullName>
    </submittedName>
</protein>
<organism evidence="1 2">
    <name type="scientific">Streptomyces rubellomurinus (strain ATCC 31215)</name>
    <dbReference type="NCBI Taxonomy" id="359131"/>
    <lineage>
        <taxon>Bacteria</taxon>
        <taxon>Bacillati</taxon>
        <taxon>Actinomycetota</taxon>
        <taxon>Actinomycetes</taxon>
        <taxon>Kitasatosporales</taxon>
        <taxon>Streptomycetaceae</taxon>
        <taxon>Streptomyces</taxon>
    </lineage>
</organism>
<dbReference type="PATRIC" id="fig|359131.3.peg.457"/>
<dbReference type="RefSeq" id="WP_045692217.1">
    <property type="nucleotide sequence ID" value="NZ_JZKH01000002.1"/>
</dbReference>
<accession>A0A0F2TKK5</accession>
<evidence type="ECO:0000313" key="1">
    <source>
        <dbReference type="EMBL" id="KJS63674.1"/>
    </source>
</evidence>
<reference evidence="1 2" key="1">
    <citation type="submission" date="2015-02" db="EMBL/GenBank/DDBJ databases">
        <authorList>
            <person name="Ju K.-S."/>
            <person name="Doroghazi J.R."/>
            <person name="Metcalf W."/>
        </authorList>
    </citation>
    <scope>NUCLEOTIDE SEQUENCE [LARGE SCALE GENOMIC DNA]</scope>
    <source>
        <strain evidence="1 2">ATCC 31215</strain>
    </source>
</reference>
<proteinExistence type="predicted"/>